<name>A0ABY7D9J5_MYAAR</name>
<dbReference type="Proteomes" id="UP001164746">
    <property type="component" value="Chromosome 1"/>
</dbReference>
<keyword evidence="4" id="KW-1185">Reference proteome</keyword>
<feature type="domain" description="B box-type" evidence="2">
    <location>
        <begin position="45"/>
        <end position="78"/>
    </location>
</feature>
<dbReference type="SUPFAM" id="SSF101898">
    <property type="entry name" value="NHL repeat"/>
    <property type="match status" value="1"/>
</dbReference>
<protein>
    <recommendedName>
        <fullName evidence="2">B box-type domain-containing protein</fullName>
    </recommendedName>
</protein>
<dbReference type="InterPro" id="IPR011042">
    <property type="entry name" value="6-blade_b-propeller_TolB-like"/>
</dbReference>
<proteinExistence type="predicted"/>
<sequence length="607" mass="68723">MSHFYNTVESTDKTTPVNEWLEQFPLNVLIMNIIEEGTRNGDATVTQHKCSLHENKDAQMYCFDDNEYGCLPCSRTKHMCCERIVFLNDEDQLIEVSNKVLNEVVGVKEDISQTIEQMGSIIDNVALESDAIIEHVRIFKLEMERLLHQLCEKVISDVDEKRNTEVKRIDKFRNKYRVQFVDLNSAESLLQYHINGDLDNGDLLVALQQSISVVSELQTEMKYDKEPIPMTLKWTASELVDHIKKDMEELLQKPVLAIDSHNLEPDKDNQALDIVADATERNGKKEISTSLNDSNTYRSELVSSDYASESLSLSTISTINEEQPMWFRKAEIIGLIKPRTKSIDKYDCDITACLVTQDDEFFLVDHNNNNIKQFAGESGEFKFKQHRRFTARPWGAAAWNSSGEERIVAISFPHVQSIACLDFNNSSSKLRSVKIQHSCYGIAIFHDSLIATTYDDGHYVLFLKEDCSITRKISLADSGNPTIMRPISVLHNTIDDNIIVTTEGHSSANGSILYIDAVGNIVDTVTTAKIKRCFSCDYDKDGNLYICDRKSSTVFVKSKLGDALKSLLTSKHGINQPCCLRFLQGRVKFVVADESSSVKLFCLNEII</sequence>
<keyword evidence="1" id="KW-0863">Zinc-finger</keyword>
<gene>
    <name evidence="3" type="ORF">MAR_006232</name>
</gene>
<dbReference type="InterPro" id="IPR000315">
    <property type="entry name" value="Znf_B-box"/>
</dbReference>
<dbReference type="SUPFAM" id="SSF57845">
    <property type="entry name" value="B-box zinc-binding domain"/>
    <property type="match status" value="1"/>
</dbReference>
<keyword evidence="1" id="KW-0862">Zinc</keyword>
<keyword evidence="1" id="KW-0479">Metal-binding</keyword>
<organism evidence="3 4">
    <name type="scientific">Mya arenaria</name>
    <name type="common">Soft-shell clam</name>
    <dbReference type="NCBI Taxonomy" id="6604"/>
    <lineage>
        <taxon>Eukaryota</taxon>
        <taxon>Metazoa</taxon>
        <taxon>Spiralia</taxon>
        <taxon>Lophotrochozoa</taxon>
        <taxon>Mollusca</taxon>
        <taxon>Bivalvia</taxon>
        <taxon>Autobranchia</taxon>
        <taxon>Heteroconchia</taxon>
        <taxon>Euheterodonta</taxon>
        <taxon>Imparidentia</taxon>
        <taxon>Neoheterodontei</taxon>
        <taxon>Myida</taxon>
        <taxon>Myoidea</taxon>
        <taxon>Myidae</taxon>
        <taxon>Mya</taxon>
    </lineage>
</organism>
<accession>A0ABY7D9J5</accession>
<evidence type="ECO:0000313" key="4">
    <source>
        <dbReference type="Proteomes" id="UP001164746"/>
    </source>
</evidence>
<evidence type="ECO:0000256" key="1">
    <source>
        <dbReference type="PROSITE-ProRule" id="PRU00024"/>
    </source>
</evidence>
<dbReference type="EMBL" id="CP111012">
    <property type="protein sequence ID" value="WAQ93761.1"/>
    <property type="molecule type" value="Genomic_DNA"/>
</dbReference>
<reference evidence="3" key="1">
    <citation type="submission" date="2022-11" db="EMBL/GenBank/DDBJ databases">
        <title>Centuries of genome instability and evolution in soft-shell clam transmissible cancer (bioRxiv).</title>
        <authorList>
            <person name="Hart S.F.M."/>
            <person name="Yonemitsu M.A."/>
            <person name="Giersch R.M."/>
            <person name="Beal B.F."/>
            <person name="Arriagada G."/>
            <person name="Davis B.W."/>
            <person name="Ostrander E.A."/>
            <person name="Goff S.P."/>
            <person name="Metzger M.J."/>
        </authorList>
    </citation>
    <scope>NUCLEOTIDE SEQUENCE</scope>
    <source>
        <strain evidence="3">MELC-2E11</strain>
        <tissue evidence="3">Siphon/mantle</tissue>
    </source>
</reference>
<dbReference type="Gene3D" id="2.120.10.30">
    <property type="entry name" value="TolB, C-terminal domain"/>
    <property type="match status" value="1"/>
</dbReference>
<evidence type="ECO:0000259" key="2">
    <source>
        <dbReference type="PROSITE" id="PS50119"/>
    </source>
</evidence>
<evidence type="ECO:0000313" key="3">
    <source>
        <dbReference type="EMBL" id="WAQ93761.1"/>
    </source>
</evidence>
<dbReference type="PROSITE" id="PS50119">
    <property type="entry name" value="ZF_BBOX"/>
    <property type="match status" value="1"/>
</dbReference>